<dbReference type="AlphaFoldDB" id="A0A8K1YTW4"/>
<evidence type="ECO:0000313" key="2">
    <source>
        <dbReference type="EMBL" id="UEP64338.1"/>
    </source>
</evidence>
<evidence type="ECO:0000256" key="1">
    <source>
        <dbReference type="SAM" id="SignalP"/>
    </source>
</evidence>
<organism evidence="2">
    <name type="scientific">Cotesia flavipes</name>
    <name type="common">Parasitic wasp</name>
    <name type="synonym">Apanteles flavipes</name>
    <dbReference type="NCBI Taxonomy" id="89805"/>
    <lineage>
        <taxon>Eukaryota</taxon>
        <taxon>Metazoa</taxon>
        <taxon>Ecdysozoa</taxon>
        <taxon>Arthropoda</taxon>
        <taxon>Hexapoda</taxon>
        <taxon>Insecta</taxon>
        <taxon>Pterygota</taxon>
        <taxon>Neoptera</taxon>
        <taxon>Endopterygota</taxon>
        <taxon>Hymenoptera</taxon>
        <taxon>Apocrita</taxon>
        <taxon>Ichneumonoidea</taxon>
        <taxon>Braconidae</taxon>
        <taxon>Microgastrinae</taxon>
        <taxon>Cotesia</taxon>
    </lineage>
</organism>
<feature type="signal peptide" evidence="1">
    <location>
        <begin position="1"/>
        <end position="17"/>
    </location>
</feature>
<protein>
    <submittedName>
        <fullName evidence="2">Teratocyte protein VIII</fullName>
    </submittedName>
</protein>
<dbReference type="EMBL" id="MZ746745">
    <property type="protein sequence ID" value="UEP64338.1"/>
    <property type="molecule type" value="mRNA"/>
</dbReference>
<reference evidence="2" key="1">
    <citation type="submission" date="2021-08" db="EMBL/GenBank/DDBJ databases">
        <title>Proteotranscriptomics reveals the secretory dynamics of teratocytes, master regulators of parasitization by the endoparasitoid wasp Cotesia flavipes.</title>
        <authorList>
            <person name="Pinto C.G."/>
            <person name="Walker A.A."/>
            <person name="Robinson S."/>
            <person name="King G.F."/>
            <person name="Rossi G.D."/>
        </authorList>
    </citation>
    <scope>NUCLEOTIDE SEQUENCE</scope>
</reference>
<keyword evidence="1" id="KW-0732">Signal</keyword>
<feature type="chain" id="PRO_5035456442" evidence="1">
    <location>
        <begin position="18"/>
        <end position="160"/>
    </location>
</feature>
<accession>A0A8K1YTW4</accession>
<proteinExistence type="evidence at transcript level"/>
<name>A0A8K1YTW4_COTFL</name>
<sequence length="160" mass="18186">MMKASLLLIAVLECVCAGVYRSILDHGPKVPEGPVPRLWSLKMRYNPLPEDVNIDFEPPQPWVMKPVGNFSDGYSISMKIRVPNDFFANNEQNGIYACGPNGSQRYFLLQSLEDPTSVFTYHSNSIKKSDDFEHWELDASRRLIGYEDATSVRRPLMTAQ</sequence>